<comment type="caution">
    <text evidence="1">The sequence shown here is derived from an EMBL/GenBank/DDBJ whole genome shotgun (WGS) entry which is preliminary data.</text>
</comment>
<evidence type="ECO:0000313" key="1">
    <source>
        <dbReference type="EMBL" id="CAI0461188.1"/>
    </source>
</evidence>
<name>A0AAV0NR89_9ROSI</name>
<protein>
    <submittedName>
        <fullName evidence="1">Uncharacterized protein</fullName>
    </submittedName>
</protein>
<sequence>MFQGYFFSLEAVYLMTDSFSELIELCGSLRYFTKEECVSKGEMELELDDVLLVREGFDQKKKYVKGKAASHLLKQLELECAMRRYLWQNFEMWFHGCHERFHRGQCAETCRMVVFKSCCCGSLKKEVCGKRLRGPYAPCPVMVPISCACGQTRFEVPCGTEKDQKSPKCPNLCEIPPLCRHGPKIKIFAGQPCFGRPWSCVRIRYHAASLTISSPWQMEKTCAYNQEYKRSVS</sequence>
<reference evidence="1" key="1">
    <citation type="submission" date="2022-08" db="EMBL/GenBank/DDBJ databases">
        <authorList>
            <person name="Gutierrez-Valencia J."/>
        </authorList>
    </citation>
    <scope>NUCLEOTIDE SEQUENCE</scope>
</reference>
<keyword evidence="2" id="KW-1185">Reference proteome</keyword>
<organism evidence="1 2">
    <name type="scientific">Linum tenue</name>
    <dbReference type="NCBI Taxonomy" id="586396"/>
    <lineage>
        <taxon>Eukaryota</taxon>
        <taxon>Viridiplantae</taxon>
        <taxon>Streptophyta</taxon>
        <taxon>Embryophyta</taxon>
        <taxon>Tracheophyta</taxon>
        <taxon>Spermatophyta</taxon>
        <taxon>Magnoliopsida</taxon>
        <taxon>eudicotyledons</taxon>
        <taxon>Gunneridae</taxon>
        <taxon>Pentapetalae</taxon>
        <taxon>rosids</taxon>
        <taxon>fabids</taxon>
        <taxon>Malpighiales</taxon>
        <taxon>Linaceae</taxon>
        <taxon>Linum</taxon>
    </lineage>
</organism>
<evidence type="ECO:0000313" key="2">
    <source>
        <dbReference type="Proteomes" id="UP001154282"/>
    </source>
</evidence>
<dbReference type="EMBL" id="CAMGYJ010000008">
    <property type="protein sequence ID" value="CAI0461188.1"/>
    <property type="molecule type" value="Genomic_DNA"/>
</dbReference>
<dbReference type="AlphaFoldDB" id="A0AAV0NR89"/>
<accession>A0AAV0NR89</accession>
<dbReference type="Proteomes" id="UP001154282">
    <property type="component" value="Unassembled WGS sequence"/>
</dbReference>
<gene>
    <name evidence="1" type="ORF">LITE_LOCUS34827</name>
</gene>
<proteinExistence type="predicted"/>